<dbReference type="KEGG" id="mml:MLC_9080"/>
<dbReference type="Proteomes" id="UP000010103">
    <property type="component" value="Chromosome"/>
</dbReference>
<dbReference type="OrthoDB" id="394582at2"/>
<dbReference type="HOGENOM" id="CLU_112873_0_0_14"/>
<keyword evidence="2" id="KW-0732">Signal</keyword>
<feature type="compositionally biased region" description="Basic and acidic residues" evidence="1">
    <location>
        <begin position="28"/>
        <end position="61"/>
    </location>
</feature>
<dbReference type="NCBIfam" id="NF038029">
    <property type="entry name" value="LP_plasma"/>
    <property type="match status" value="1"/>
</dbReference>
<evidence type="ECO:0000313" key="3">
    <source>
        <dbReference type="EMBL" id="CBW54638.1"/>
    </source>
</evidence>
<feature type="chain" id="PRO_5003311470" description="Lipoprotein" evidence="2">
    <location>
        <begin position="24"/>
        <end position="207"/>
    </location>
</feature>
<evidence type="ECO:0000256" key="2">
    <source>
        <dbReference type="SAM" id="SignalP"/>
    </source>
</evidence>
<evidence type="ECO:0000313" key="4">
    <source>
        <dbReference type="Proteomes" id="UP000010103"/>
    </source>
</evidence>
<reference evidence="4" key="1">
    <citation type="journal article" date="2011" name="BMC Genomics">
        <title>Mycoplasma mycoides, from "mycoides Small Colony" to "capri". A microevolutionary perspective.</title>
        <authorList>
            <person name="Thiaucourt F."/>
            <person name="Manso-Silvan L."/>
            <person name="Salah W."/>
            <person name="Barbe V."/>
            <person name="Berger A."/>
            <person name="Jacob D."/>
            <person name="Breton M."/>
            <person name="Dupuy V."/>
            <person name="Lomenech A.M."/>
            <person name="Blanchard A."/>
            <person name="Sirand-Pugnet P."/>
        </authorList>
    </citation>
    <scope>NUCLEOTIDE SEQUENCE [LARGE SCALE GENOMIC DNA]</scope>
    <source>
        <strain evidence="4">95010</strain>
    </source>
</reference>
<evidence type="ECO:0000256" key="1">
    <source>
        <dbReference type="SAM" id="MobiDB-lite"/>
    </source>
</evidence>
<accession>F4MRA4</accession>
<dbReference type="RefSeq" id="WP_013730002.1">
    <property type="nucleotide sequence ID" value="NC_015431.1"/>
</dbReference>
<reference evidence="4" key="2">
    <citation type="journal article" date="2011" name="BMC Genomics">
        <title>Mycoplasma mycoides, from mycoides Small Colony to capri. A microevolutionary perspective.</title>
        <authorList>
            <person name="Thiaucourt F."/>
            <person name="Manso-Silvan L."/>
            <person name="Salah W."/>
            <person name="Barbe V."/>
            <person name="Berger A."/>
            <person name="Jacob D."/>
            <person name="Breton M."/>
            <person name="Dupuy V."/>
            <person name="Lomenech A.M."/>
            <person name="Blanchard A."/>
            <person name="Sirand-Pugnet P."/>
        </authorList>
    </citation>
    <scope>NUCLEOTIDE SEQUENCE [LARGE SCALE GENOMIC DNA]</scope>
    <source>
        <strain evidence="4">95010</strain>
    </source>
</reference>
<evidence type="ECO:0008006" key="5">
    <source>
        <dbReference type="Google" id="ProtNLM"/>
    </source>
</evidence>
<feature type="signal peptide" evidence="2">
    <location>
        <begin position="1"/>
        <end position="23"/>
    </location>
</feature>
<feature type="region of interest" description="Disordered" evidence="1">
    <location>
        <begin position="26"/>
        <end position="66"/>
    </location>
</feature>
<dbReference type="AlphaFoldDB" id="F4MRA4"/>
<dbReference type="PROSITE" id="PS51257">
    <property type="entry name" value="PROKAR_LIPOPROTEIN"/>
    <property type="match status" value="1"/>
</dbReference>
<protein>
    <recommendedName>
        <fullName evidence="5">Lipoprotein</fullName>
    </recommendedName>
</protein>
<gene>
    <name evidence="3" type="ORF">MLC_9080</name>
</gene>
<name>F4MRA4_MYCML</name>
<organism evidence="3 4">
    <name type="scientific">Mycoplasma mycoides subsp. capri LC str. 95010</name>
    <dbReference type="NCBI Taxonomy" id="862259"/>
    <lineage>
        <taxon>Bacteria</taxon>
        <taxon>Bacillati</taxon>
        <taxon>Mycoplasmatota</taxon>
        <taxon>Mollicutes</taxon>
        <taxon>Mycoplasmataceae</taxon>
        <taxon>Mycoplasma</taxon>
    </lineage>
</organism>
<dbReference type="EMBL" id="FQ377874">
    <property type="protein sequence ID" value="CBW54638.1"/>
    <property type="molecule type" value="Genomic_DNA"/>
</dbReference>
<dbReference type="InterPro" id="IPR054816">
    <property type="entry name" value="Lipoprotein_mollicutes-type_CS"/>
</dbReference>
<sequence>MKKLLTILGSVGLIATTSAAVIACGDKTQQKAPDKKDENKPAEEKKEEKTEETKKEEDKTQPDFSTIENKVLANFEPNENNIVEQSKIKKELVEKLKVKESELQSLEIDYEKKTGSVVIPKFSKKLDFKFTTIYDLGEIESENKNGTAVTSQLKIKEALAKKLKTETKNIQGLNVNYNNNTGTAYGPKSSNLLEFKFSVKNSSPKQS</sequence>
<proteinExistence type="predicted"/>